<feature type="domain" description="SIAH-type" evidence="12">
    <location>
        <begin position="70"/>
        <end position="133"/>
    </location>
</feature>
<evidence type="ECO:0000256" key="3">
    <source>
        <dbReference type="ARBA" id="ARBA00009119"/>
    </source>
</evidence>
<gene>
    <name evidence="13" type="ORF">Cfor_05095</name>
</gene>
<dbReference type="InterPro" id="IPR001841">
    <property type="entry name" value="Znf_RING"/>
</dbReference>
<dbReference type="EC" id="2.3.2.27" evidence="4"/>
<feature type="domain" description="RING-type" evidence="11">
    <location>
        <begin position="18"/>
        <end position="53"/>
    </location>
</feature>
<proteinExistence type="inferred from homology"/>
<dbReference type="OrthoDB" id="941555at2759"/>
<evidence type="ECO:0000259" key="12">
    <source>
        <dbReference type="PROSITE" id="PS51081"/>
    </source>
</evidence>
<keyword evidence="9" id="KW-0862">Zinc</keyword>
<evidence type="ECO:0000256" key="4">
    <source>
        <dbReference type="ARBA" id="ARBA00012483"/>
    </source>
</evidence>
<dbReference type="GO" id="GO:0043161">
    <property type="term" value="P:proteasome-mediated ubiquitin-dependent protein catabolic process"/>
    <property type="evidence" value="ECO:0007669"/>
    <property type="project" value="TreeGrafter"/>
</dbReference>
<dbReference type="Gene3D" id="3.30.40.10">
    <property type="entry name" value="Zinc/RING finger domain, C3HC4 (zinc finger)"/>
    <property type="match status" value="2"/>
</dbReference>
<dbReference type="GO" id="GO:0031624">
    <property type="term" value="F:ubiquitin conjugating enzyme binding"/>
    <property type="evidence" value="ECO:0007669"/>
    <property type="project" value="TreeGrafter"/>
</dbReference>
<comment type="catalytic activity">
    <reaction evidence="1">
        <text>S-ubiquitinyl-[E2 ubiquitin-conjugating enzyme]-L-cysteine + [acceptor protein]-L-lysine = [E2 ubiquitin-conjugating enzyme]-L-cysteine + N(6)-ubiquitinyl-[acceptor protein]-L-lysine.</text>
        <dbReference type="EC" id="2.3.2.27"/>
    </reaction>
</comment>
<dbReference type="PANTHER" id="PTHR45877">
    <property type="entry name" value="E3 UBIQUITIN-PROTEIN LIGASE SIAH2"/>
    <property type="match status" value="1"/>
</dbReference>
<evidence type="ECO:0000256" key="5">
    <source>
        <dbReference type="ARBA" id="ARBA00022679"/>
    </source>
</evidence>
<dbReference type="PROSITE" id="PS50089">
    <property type="entry name" value="ZF_RING_2"/>
    <property type="match status" value="1"/>
</dbReference>
<keyword evidence="8" id="KW-0833">Ubl conjugation pathway</keyword>
<evidence type="ECO:0000256" key="8">
    <source>
        <dbReference type="ARBA" id="ARBA00022786"/>
    </source>
</evidence>
<dbReference type="AlphaFoldDB" id="A0A6L2PR71"/>
<dbReference type="EMBL" id="BLKM01011979">
    <property type="protein sequence ID" value="GFG35089.1"/>
    <property type="molecule type" value="Genomic_DNA"/>
</dbReference>
<dbReference type="PROSITE" id="PS51081">
    <property type="entry name" value="ZF_SIAH"/>
    <property type="match status" value="1"/>
</dbReference>
<dbReference type="InterPro" id="IPR004162">
    <property type="entry name" value="SINA-like_animal"/>
</dbReference>
<dbReference type="SUPFAM" id="SSF49599">
    <property type="entry name" value="TRAF domain-like"/>
    <property type="match status" value="1"/>
</dbReference>
<evidence type="ECO:0000256" key="2">
    <source>
        <dbReference type="ARBA" id="ARBA00004906"/>
    </source>
</evidence>
<dbReference type="GO" id="GO:0008270">
    <property type="term" value="F:zinc ion binding"/>
    <property type="evidence" value="ECO:0007669"/>
    <property type="project" value="UniProtKB-KW"/>
</dbReference>
<organism evidence="13 14">
    <name type="scientific">Coptotermes formosanus</name>
    <name type="common">Formosan subterranean termite</name>
    <dbReference type="NCBI Taxonomy" id="36987"/>
    <lineage>
        <taxon>Eukaryota</taxon>
        <taxon>Metazoa</taxon>
        <taxon>Ecdysozoa</taxon>
        <taxon>Arthropoda</taxon>
        <taxon>Hexapoda</taxon>
        <taxon>Insecta</taxon>
        <taxon>Pterygota</taxon>
        <taxon>Neoptera</taxon>
        <taxon>Polyneoptera</taxon>
        <taxon>Dictyoptera</taxon>
        <taxon>Blattodea</taxon>
        <taxon>Blattoidea</taxon>
        <taxon>Termitoidae</taxon>
        <taxon>Rhinotermitidae</taxon>
        <taxon>Coptotermes</taxon>
    </lineage>
</organism>
<protein>
    <recommendedName>
        <fullName evidence="4">RING-type E3 ubiquitin transferase</fullName>
        <ecNumber evidence="4">2.3.2.27</ecNumber>
    </recommendedName>
</protein>
<dbReference type="GO" id="GO:0005737">
    <property type="term" value="C:cytoplasm"/>
    <property type="evidence" value="ECO:0007669"/>
    <property type="project" value="TreeGrafter"/>
</dbReference>
<evidence type="ECO:0000256" key="10">
    <source>
        <dbReference type="PROSITE-ProRule" id="PRU00455"/>
    </source>
</evidence>
<name>A0A6L2PR71_COPFO</name>
<dbReference type="Pfam" id="PF21362">
    <property type="entry name" value="Sina_RING"/>
    <property type="match status" value="1"/>
</dbReference>
<keyword evidence="14" id="KW-1185">Reference proteome</keyword>
<evidence type="ECO:0000256" key="6">
    <source>
        <dbReference type="ARBA" id="ARBA00022723"/>
    </source>
</evidence>
<dbReference type="GO" id="GO:0061630">
    <property type="term" value="F:ubiquitin protein ligase activity"/>
    <property type="evidence" value="ECO:0007669"/>
    <property type="project" value="UniProtKB-EC"/>
</dbReference>
<dbReference type="PANTHER" id="PTHR45877:SF2">
    <property type="entry name" value="E3 UBIQUITIN-PROTEIN LIGASE SINA-RELATED"/>
    <property type="match status" value="1"/>
</dbReference>
<dbReference type="Proteomes" id="UP000502823">
    <property type="component" value="Unassembled WGS sequence"/>
</dbReference>
<keyword evidence="7 10" id="KW-0863">Zinc-finger</keyword>
<dbReference type="Pfam" id="PF21361">
    <property type="entry name" value="Sina_ZnF"/>
    <property type="match status" value="1"/>
</dbReference>
<comment type="caution">
    <text evidence="13">The sequence shown here is derived from an EMBL/GenBank/DDBJ whole genome shotgun (WGS) entry which is preliminary data.</text>
</comment>
<evidence type="ECO:0000313" key="13">
    <source>
        <dbReference type="EMBL" id="GFG35089.1"/>
    </source>
</evidence>
<evidence type="ECO:0000256" key="9">
    <source>
        <dbReference type="ARBA" id="ARBA00022833"/>
    </source>
</evidence>
<evidence type="ECO:0000256" key="7">
    <source>
        <dbReference type="ARBA" id="ARBA00022771"/>
    </source>
</evidence>
<dbReference type="GO" id="GO:0016567">
    <property type="term" value="P:protein ubiquitination"/>
    <property type="evidence" value="ECO:0007669"/>
    <property type="project" value="UniProtKB-UniPathway"/>
</dbReference>
<comment type="similarity">
    <text evidence="3">Belongs to the SINA (Seven in absentia) family.</text>
</comment>
<comment type="pathway">
    <text evidence="2">Protein modification; protein ubiquitination.</text>
</comment>
<reference evidence="14" key="1">
    <citation type="submission" date="2020-01" db="EMBL/GenBank/DDBJ databases">
        <title>Draft genome sequence of the Termite Coptotermes fromosanus.</title>
        <authorList>
            <person name="Itakura S."/>
            <person name="Yosikawa Y."/>
            <person name="Umezawa K."/>
        </authorList>
    </citation>
    <scope>NUCLEOTIDE SEQUENCE [LARGE SCALE GENOMIC DNA]</scope>
</reference>
<evidence type="ECO:0000256" key="1">
    <source>
        <dbReference type="ARBA" id="ARBA00000900"/>
    </source>
</evidence>
<dbReference type="InterPro" id="IPR013083">
    <property type="entry name" value="Znf_RING/FYVE/PHD"/>
</dbReference>
<sequence length="243" mass="28003">MDTIVRDFDEALLSDLECPVCTEYMVPPIILCSNGHNICRKCRQSVECCPTCRGQISDIRNITLERIARRQSYPCTNREKGCPLVFPMDLIADHQAVCRYGPMKCPMNKFPSIQCSWKGLLSELKMHVKDAHEEYYKDTPCIRSYNVGNAEAVRFILNETFLCYKRVKDGKWFYVVQLVGTREDAMNYKSQFTLCGANGVDKIVETFVPLTVRKRQIEEQLQQASYKPKSAFRRQSITTVRIG</sequence>
<dbReference type="InParanoid" id="A0A6L2PR71"/>
<dbReference type="SUPFAM" id="SSF57850">
    <property type="entry name" value="RING/U-box"/>
    <property type="match status" value="1"/>
</dbReference>
<evidence type="ECO:0000313" key="14">
    <source>
        <dbReference type="Proteomes" id="UP000502823"/>
    </source>
</evidence>
<dbReference type="InterPro" id="IPR013010">
    <property type="entry name" value="Znf_SIAH"/>
</dbReference>
<keyword evidence="5" id="KW-0808">Transferase</keyword>
<dbReference type="InterPro" id="IPR049548">
    <property type="entry name" value="Sina-like_RING"/>
</dbReference>
<evidence type="ECO:0000259" key="11">
    <source>
        <dbReference type="PROSITE" id="PS50089"/>
    </source>
</evidence>
<keyword evidence="6" id="KW-0479">Metal-binding</keyword>
<accession>A0A6L2PR71</accession>
<dbReference type="FunFam" id="3.30.40.10:FF:000041">
    <property type="entry name" value="E3 ubiquitin-protein ligase SINAT3"/>
    <property type="match status" value="1"/>
</dbReference>
<dbReference type="UniPathway" id="UPA00143"/>